<dbReference type="EMBL" id="JAAIPF010000078">
    <property type="protein sequence ID" value="NSF75406.1"/>
    <property type="molecule type" value="Genomic_DNA"/>
</dbReference>
<evidence type="ECO:0000259" key="1">
    <source>
        <dbReference type="Pfam" id="PF14310"/>
    </source>
</evidence>
<keyword evidence="3" id="KW-1185">Reference proteome</keyword>
<dbReference type="InterPro" id="IPR026891">
    <property type="entry name" value="Fn3-like"/>
</dbReference>
<gene>
    <name evidence="2" type="ORF">G4952_16775</name>
</gene>
<dbReference type="RefSeq" id="WP_173744485.1">
    <property type="nucleotide sequence ID" value="NZ_JAAIPF010000078.1"/>
</dbReference>
<name>A0ABX2GSQ2_9FIRM</name>
<protein>
    <recommendedName>
        <fullName evidence="1">Fibronectin type III-like domain-containing protein</fullName>
    </recommendedName>
</protein>
<comment type="caution">
    <text evidence="2">The sequence shown here is derived from an EMBL/GenBank/DDBJ whole genome shotgun (WGS) entry which is preliminary data.</text>
</comment>
<dbReference type="Pfam" id="PF14310">
    <property type="entry name" value="Fn3-like"/>
    <property type="match status" value="1"/>
</dbReference>
<dbReference type="Proteomes" id="UP000822152">
    <property type="component" value="Unassembled WGS sequence"/>
</dbReference>
<reference evidence="2 3" key="1">
    <citation type="journal article" date="2020" name="Cell Host Microbe">
        <title>Functional and Genomic Variation between Human-Derived Isolates of Lachnospiraceae Reveals Inter- and Intra-Species Diversity.</title>
        <authorList>
            <person name="Sorbara M.T."/>
            <person name="Littmann E.R."/>
            <person name="Fontana E."/>
            <person name="Moody T.U."/>
            <person name="Kohout C.E."/>
            <person name="Gjonbalaj M."/>
            <person name="Eaton V."/>
            <person name="Seok R."/>
            <person name="Leiner I.M."/>
            <person name="Pamer E.G."/>
        </authorList>
    </citation>
    <scope>NUCLEOTIDE SEQUENCE [LARGE SCALE GENOMIC DNA]</scope>
    <source>
        <strain evidence="2 3">MSK.20.11</strain>
    </source>
</reference>
<feature type="domain" description="Fibronectin type III-like" evidence="1">
    <location>
        <begin position="3"/>
        <end position="29"/>
    </location>
</feature>
<accession>A0ABX2GSQ2</accession>
<evidence type="ECO:0000313" key="3">
    <source>
        <dbReference type="Proteomes" id="UP000822152"/>
    </source>
</evidence>
<proteinExistence type="predicted"/>
<organism evidence="2 3">
    <name type="scientific">Blautia wexlerae</name>
    <dbReference type="NCBI Taxonomy" id="418240"/>
    <lineage>
        <taxon>Bacteria</taxon>
        <taxon>Bacillati</taxon>
        <taxon>Bacillota</taxon>
        <taxon>Clostridia</taxon>
        <taxon>Lachnospirales</taxon>
        <taxon>Lachnospiraceae</taxon>
        <taxon>Blautia</taxon>
    </lineage>
</organism>
<evidence type="ECO:0000313" key="2">
    <source>
        <dbReference type="EMBL" id="NSF75406.1"/>
    </source>
</evidence>
<sequence length="58" mass="6618">MASRVRPMRELAGFKRITLRPGEKATASLMEKQEVSLLRSVPCNNDFEEVRICEGHTK</sequence>